<dbReference type="InterPro" id="IPR003731">
    <property type="entry name" value="Di-Nase_FeMo-co_biosynth"/>
</dbReference>
<dbReference type="EMBL" id="FR695868">
    <property type="protein sequence ID" value="CBX28615.1"/>
    <property type="molecule type" value="Genomic_DNA"/>
</dbReference>
<proteinExistence type="predicted"/>
<reference evidence="3" key="1">
    <citation type="journal article" date="2011" name="Environ. Microbiol.">
        <title>Genomic insights into the metabolic potential of the polycyclic aromatic hydrocarbon degrading sulfate-reducing Deltaproteobacterium N47.</title>
        <authorList>
            <person name="Bergmann F."/>
            <person name="Selesi D."/>
            <person name="Weinmaier T."/>
            <person name="Tischler P."/>
            <person name="Rattei T."/>
            <person name="Meckenstock R.U."/>
        </authorList>
    </citation>
    <scope>NUCLEOTIDE SEQUENCE</scope>
</reference>
<dbReference type="InterPro" id="IPR036105">
    <property type="entry name" value="DiNase_FeMo-co_biosyn_sf"/>
</dbReference>
<feature type="domain" description="Dinitrogenase iron-molybdenum cofactor biosynthesis" evidence="2">
    <location>
        <begin position="9"/>
        <end position="96"/>
    </location>
</feature>
<dbReference type="AlphaFoldDB" id="E1YDH1"/>
<evidence type="ECO:0000313" key="3">
    <source>
        <dbReference type="EMBL" id="CBX28615.1"/>
    </source>
</evidence>
<name>E1YDH1_9BACT</name>
<evidence type="ECO:0000259" key="2">
    <source>
        <dbReference type="Pfam" id="PF02579"/>
    </source>
</evidence>
<dbReference type="Gene3D" id="3.30.420.130">
    <property type="entry name" value="Dinitrogenase iron-molybdenum cofactor biosynthesis domain"/>
    <property type="match status" value="1"/>
</dbReference>
<sequence>MKAAFAHWDNRIAPVFDTARKIFVVEADLEQVIGETHETLTEDMPIRKALRLVELGICTLVCGAISRPLYELITAYGIRVIPFLAGDLREVVQAWLHNDLERDTFDMPGCCGSGRGRRRGIFSTNKEEYEMNGNGTNRTGKGGGQGQSRSGQKRGRMGGPLAAGDAGTCFCPKCGHREPHERGVPCMQKQCPKCGTAMTRE</sequence>
<protein>
    <recommendedName>
        <fullName evidence="2">Dinitrogenase iron-molybdenum cofactor biosynthesis domain-containing protein</fullName>
    </recommendedName>
</protein>
<dbReference type="Pfam" id="PF02579">
    <property type="entry name" value="Nitro_FeMo-Co"/>
    <property type="match status" value="1"/>
</dbReference>
<gene>
    <name evidence="3" type="ORF">N47_G39390</name>
</gene>
<accession>E1YDH1</accession>
<dbReference type="SUPFAM" id="SSF53146">
    <property type="entry name" value="Nitrogenase accessory factor-like"/>
    <property type="match status" value="1"/>
</dbReference>
<feature type="region of interest" description="Disordered" evidence="1">
    <location>
        <begin position="127"/>
        <end position="160"/>
    </location>
</feature>
<evidence type="ECO:0000256" key="1">
    <source>
        <dbReference type="SAM" id="MobiDB-lite"/>
    </source>
</evidence>
<organism evidence="3">
    <name type="scientific">uncultured Desulfobacterium sp</name>
    <dbReference type="NCBI Taxonomy" id="201089"/>
    <lineage>
        <taxon>Bacteria</taxon>
        <taxon>Pseudomonadati</taxon>
        <taxon>Thermodesulfobacteriota</taxon>
        <taxon>Desulfobacteria</taxon>
        <taxon>Desulfobacterales</taxon>
        <taxon>Desulfobacteriaceae</taxon>
        <taxon>Desulfobacterium</taxon>
        <taxon>environmental samples</taxon>
    </lineage>
</organism>